<evidence type="ECO:0000313" key="2">
    <source>
        <dbReference type="Proteomes" id="UP000718278"/>
    </source>
</evidence>
<gene>
    <name evidence="1" type="ORF">IPV26_12330</name>
</gene>
<sequence>MTNPLVKATLDALNNHPEEWVFTSMTAVNHKRNLRVWIGNRLYGLDINGYGDVTLASSLFGWFIPWRVRIWNAVWRAKAAQIVGAA</sequence>
<dbReference type="EMBL" id="JADIJS010000002">
    <property type="protein sequence ID" value="MBO1040451.1"/>
    <property type="molecule type" value="Genomic_DNA"/>
</dbReference>
<dbReference type="Proteomes" id="UP000718278">
    <property type="component" value="Unassembled WGS sequence"/>
</dbReference>
<organism evidence="1 2">
    <name type="scientific">Brucella pituitosa</name>
    <dbReference type="NCBI Taxonomy" id="571256"/>
    <lineage>
        <taxon>Bacteria</taxon>
        <taxon>Pseudomonadati</taxon>
        <taxon>Pseudomonadota</taxon>
        <taxon>Alphaproteobacteria</taxon>
        <taxon>Hyphomicrobiales</taxon>
        <taxon>Brucellaceae</taxon>
        <taxon>Brucella/Ochrobactrum group</taxon>
        <taxon>Brucella</taxon>
    </lineage>
</organism>
<name>A0ABS3K0K3_9HYPH</name>
<dbReference type="RefSeq" id="WP_207488910.1">
    <property type="nucleotide sequence ID" value="NZ_JADIJS010000002.1"/>
</dbReference>
<comment type="caution">
    <text evidence="1">The sequence shown here is derived from an EMBL/GenBank/DDBJ whole genome shotgun (WGS) entry which is preliminary data.</text>
</comment>
<keyword evidence="2" id="KW-1185">Reference proteome</keyword>
<evidence type="ECO:0000313" key="1">
    <source>
        <dbReference type="EMBL" id="MBO1040451.1"/>
    </source>
</evidence>
<protein>
    <submittedName>
        <fullName evidence="1">Uncharacterized protein</fullName>
    </submittedName>
</protein>
<reference evidence="1 2" key="1">
    <citation type="submission" date="2020-10" db="EMBL/GenBank/DDBJ databases">
        <title>Genomic characterization of underground lake bacteria from Wind Cave National Park: Insight into the archetypical LuxI/LuxR and identification of LuxR solos.</title>
        <authorList>
            <person name="Wengert P.C."/>
            <person name="Savka M.A."/>
        </authorList>
    </citation>
    <scope>NUCLEOTIDE SEQUENCE [LARGE SCALE GENOMIC DNA]</scope>
    <source>
        <strain evidence="1 2">SD316</strain>
    </source>
</reference>
<accession>A0ABS3K0K3</accession>
<proteinExistence type="predicted"/>